<organism evidence="1">
    <name type="scientific">marine metagenome</name>
    <dbReference type="NCBI Taxonomy" id="408172"/>
    <lineage>
        <taxon>unclassified sequences</taxon>
        <taxon>metagenomes</taxon>
        <taxon>ecological metagenomes</taxon>
    </lineage>
</organism>
<proteinExistence type="predicted"/>
<dbReference type="EMBL" id="UINC01156630">
    <property type="protein sequence ID" value="SVD53160.1"/>
    <property type="molecule type" value="Genomic_DNA"/>
</dbReference>
<name>A0A382W3I1_9ZZZZ</name>
<accession>A0A382W3I1</accession>
<evidence type="ECO:0000313" key="1">
    <source>
        <dbReference type="EMBL" id="SVD53160.1"/>
    </source>
</evidence>
<dbReference type="AlphaFoldDB" id="A0A382W3I1"/>
<gene>
    <name evidence="1" type="ORF">METZ01_LOCUS406014</name>
</gene>
<protein>
    <submittedName>
        <fullName evidence="1">Uncharacterized protein</fullName>
    </submittedName>
</protein>
<sequence>MQFDPINPPRKFTIGAQEQFEIMDCGKILLNKNEQVTFTTESGGEYDLTRKDWGFYATPSLNGRLPSFGLRGVLIKNRETNRFFVLLVEKGKEALFDDYCNIENLAVVAWLDCEEALKDLEKKLEDQ</sequence>
<reference evidence="1" key="1">
    <citation type="submission" date="2018-05" db="EMBL/GenBank/DDBJ databases">
        <authorList>
            <person name="Lanie J.A."/>
            <person name="Ng W.-L."/>
            <person name="Kazmierczak K.M."/>
            <person name="Andrzejewski T.M."/>
            <person name="Davidsen T.M."/>
            <person name="Wayne K.J."/>
            <person name="Tettelin H."/>
            <person name="Glass J.I."/>
            <person name="Rusch D."/>
            <person name="Podicherti R."/>
            <person name="Tsui H.-C.T."/>
            <person name="Winkler M.E."/>
        </authorList>
    </citation>
    <scope>NUCLEOTIDE SEQUENCE</scope>
</reference>